<dbReference type="GO" id="GO:0016985">
    <property type="term" value="F:mannan endo-1,4-beta-mannosidase activity"/>
    <property type="evidence" value="ECO:0007669"/>
    <property type="project" value="InterPro"/>
</dbReference>
<dbReference type="PANTHER" id="PTHR40079:SF4">
    <property type="entry name" value="GH26 DOMAIN-CONTAINING PROTEIN-RELATED"/>
    <property type="match status" value="1"/>
</dbReference>
<evidence type="ECO:0000313" key="6">
    <source>
        <dbReference type="Proteomes" id="UP000011669"/>
    </source>
</evidence>
<reference evidence="5 6" key="1">
    <citation type="journal article" date="2014" name="PLoS Genet.">
        <title>Phylogenetically driven sequencing of extremely halophilic archaea reveals strategies for static and dynamic osmo-response.</title>
        <authorList>
            <person name="Becker E.A."/>
            <person name="Seitzer P.M."/>
            <person name="Tritt A."/>
            <person name="Larsen D."/>
            <person name="Krusor M."/>
            <person name="Yao A.I."/>
            <person name="Wu D."/>
            <person name="Madern D."/>
            <person name="Eisen J.A."/>
            <person name="Darling A.E."/>
            <person name="Facciotti M.T."/>
        </authorList>
    </citation>
    <scope>NUCLEOTIDE SEQUENCE [LARGE SCALE GENOMIC DNA]</scope>
    <source>
        <strain evidence="5 6">DSM 5350</strain>
    </source>
</reference>
<dbReference type="Pfam" id="PF02156">
    <property type="entry name" value="Glyco_hydro_26"/>
    <property type="match status" value="1"/>
</dbReference>
<name>M0MNY5_9EURY</name>
<dbReference type="STRING" id="1227455.C449_02617"/>
<keyword evidence="3" id="KW-0326">Glycosidase</keyword>
<dbReference type="GO" id="GO:0006080">
    <property type="term" value="P:substituted mannan metabolic process"/>
    <property type="evidence" value="ECO:0007669"/>
    <property type="project" value="InterPro"/>
</dbReference>
<evidence type="ECO:0000256" key="3">
    <source>
        <dbReference type="ARBA" id="ARBA00023295"/>
    </source>
</evidence>
<proteinExistence type="inferred from homology"/>
<dbReference type="InterPro" id="IPR000805">
    <property type="entry name" value="Glyco_hydro_26"/>
</dbReference>
<evidence type="ECO:0000313" key="5">
    <source>
        <dbReference type="EMBL" id="EMA47058.1"/>
    </source>
</evidence>
<dbReference type="InterPro" id="IPR017853">
    <property type="entry name" value="GH"/>
</dbReference>
<dbReference type="EMBL" id="AOMD01000010">
    <property type="protein sequence ID" value="EMA47058.1"/>
    <property type="molecule type" value="Genomic_DNA"/>
</dbReference>
<evidence type="ECO:0000259" key="4">
    <source>
        <dbReference type="PROSITE" id="PS51764"/>
    </source>
</evidence>
<dbReference type="PROSITE" id="PS51764">
    <property type="entry name" value="GH26"/>
    <property type="match status" value="1"/>
</dbReference>
<dbReference type="AlphaFoldDB" id="M0MNY5"/>
<dbReference type="Proteomes" id="UP000011669">
    <property type="component" value="Unassembled WGS sequence"/>
</dbReference>
<dbReference type="Gene3D" id="3.20.20.80">
    <property type="entry name" value="Glycosidases"/>
    <property type="match status" value="1"/>
</dbReference>
<keyword evidence="2" id="KW-0378">Hydrolase</keyword>
<sequence>MYNGGHPSDLSGIDEWLGHNPAVAVFFVDALTGTSWIETVVDTHLTRLWNQGHVPMLIWQPYVSPREQTPEDIESQIIDGAFDDTIETWATNLASWVKGGSNRELRRRLYFVPAHEMNGDWNPWSSASSANRGMQTSRSENPADYVVMWRRIHRIFDTTPLDERTIQWVWTPNADETSGVQTERFYPGDEYVDWIGLNGYNYGEINNDSRWRTPEDRFGTMVQRMKRLSDKPLALPEVSSTSYVNGTFRPSRKAEWIERLFSFADDEDIKMVSWYNFDNTGEWESDWAIFGGKHGTSSTQVAGESYRVYDEYKRQVERQSTLNSRTDYSQLLTDDEFAGRF</sequence>
<feature type="domain" description="GH26" evidence="4">
    <location>
        <begin position="1"/>
        <end position="292"/>
    </location>
</feature>
<keyword evidence="6" id="KW-1185">Reference proteome</keyword>
<comment type="caution">
    <text evidence="5">The sequence shown here is derived from an EMBL/GenBank/DDBJ whole genome shotgun (WGS) entry which is preliminary data.</text>
</comment>
<evidence type="ECO:0000256" key="1">
    <source>
        <dbReference type="ARBA" id="ARBA00007754"/>
    </source>
</evidence>
<accession>M0MNY5</accession>
<gene>
    <name evidence="5" type="ORF">C449_02617</name>
</gene>
<evidence type="ECO:0000256" key="2">
    <source>
        <dbReference type="ARBA" id="ARBA00022801"/>
    </source>
</evidence>
<organism evidence="5 6">
    <name type="scientific">Halococcus saccharolyticus DSM 5350</name>
    <dbReference type="NCBI Taxonomy" id="1227455"/>
    <lineage>
        <taxon>Archaea</taxon>
        <taxon>Methanobacteriati</taxon>
        <taxon>Methanobacteriota</taxon>
        <taxon>Stenosarchaea group</taxon>
        <taxon>Halobacteria</taxon>
        <taxon>Halobacteriales</taxon>
        <taxon>Halococcaceae</taxon>
        <taxon>Halococcus</taxon>
    </lineage>
</organism>
<dbReference type="PANTHER" id="PTHR40079">
    <property type="entry name" value="MANNAN ENDO-1,4-BETA-MANNOSIDASE E-RELATED"/>
    <property type="match status" value="1"/>
</dbReference>
<dbReference type="InParanoid" id="M0MNY5"/>
<dbReference type="InterPro" id="IPR022790">
    <property type="entry name" value="GH26_dom"/>
</dbReference>
<dbReference type="PATRIC" id="fig|1227455.4.peg.533"/>
<dbReference type="SUPFAM" id="SSF51445">
    <property type="entry name" value="(Trans)glycosidases"/>
    <property type="match status" value="1"/>
</dbReference>
<comment type="similarity">
    <text evidence="1">Belongs to the glycosyl hydrolase 26 family.</text>
</comment>
<protein>
    <submittedName>
        <fullName evidence="5">Endoglucanase family protein</fullName>
    </submittedName>
</protein>